<evidence type="ECO:0000256" key="1">
    <source>
        <dbReference type="ARBA" id="ARBA00001933"/>
    </source>
</evidence>
<dbReference type="InterPro" id="IPR000310">
    <property type="entry name" value="Orn/Lys/Arg_deCO2ase_major_dom"/>
</dbReference>
<dbReference type="HOGENOM" id="CLU_025925_2_1_9"/>
<dbReference type="Pfam" id="PF03711">
    <property type="entry name" value="OKR_DC_1_C"/>
    <property type="match status" value="1"/>
</dbReference>
<dbReference type="PANTHER" id="PTHR43277">
    <property type="entry name" value="ARGININE DECARBOXYLASE"/>
    <property type="match status" value="1"/>
</dbReference>
<dbReference type="InterPro" id="IPR015421">
    <property type="entry name" value="PyrdxlP-dep_Trfase_major"/>
</dbReference>
<keyword evidence="5" id="KW-0456">Lyase</keyword>
<dbReference type="EMBL" id="ABWK02000014">
    <property type="protein sequence ID" value="EEX68878.1"/>
    <property type="molecule type" value="Genomic_DNA"/>
</dbReference>
<dbReference type="GeneID" id="93481445"/>
<dbReference type="GO" id="GO:0016831">
    <property type="term" value="F:carboxy-lyase activity"/>
    <property type="evidence" value="ECO:0007669"/>
    <property type="project" value="UniProtKB-KW"/>
</dbReference>
<dbReference type="Proteomes" id="UP000003671">
    <property type="component" value="Unassembled WGS sequence"/>
</dbReference>
<comment type="cofactor">
    <cofactor evidence="1">
        <name>pyridoxal 5'-phosphate</name>
        <dbReference type="ChEBI" id="CHEBI:597326"/>
    </cofactor>
</comment>
<evidence type="ECO:0000256" key="3">
    <source>
        <dbReference type="ARBA" id="ARBA00022793"/>
    </source>
</evidence>
<dbReference type="InterPro" id="IPR015424">
    <property type="entry name" value="PyrdxlP-dep_Trfase"/>
</dbReference>
<comment type="caution">
    <text evidence="7">The sequence shown here is derived from an EMBL/GenBank/DDBJ whole genome shotgun (WGS) entry which is preliminary data.</text>
</comment>
<evidence type="ECO:0000256" key="5">
    <source>
        <dbReference type="ARBA" id="ARBA00023239"/>
    </source>
</evidence>
<sequence>MPGLAERRRVNEVEKRHDEALRAPIAEAMKAYAADGARAYHTPGHKQGLGAHPLLKALVTEEGLREEVSLMEELDDLHEPTMCIKEAQEMAAALYGADQAFFMINGTTGAIHTMLMGALAPGDTVLVPRNAHRSVIGGIILAGARPVFLQPEIDERLGIAMGLTEETVRSAIALHPEAKALVCVYPTYYGVTYGLEAIAKLVHAHGMLLLVDEAHGPHLRFSDDLPPQAIDCGADMAAQSTHKILGAMTQASMLLTSGPRVSRERVREAASLLQSTSPNQLLLASLDIARLQMAEDGRETVGSAVRLAEKLRCAINEIDGLWSFGLEYTDYPGATGLDTTKITVQVTGLGLSGVEAESILRHEYKVQCELSDARNLLFILSYADGKEQADYLLAALQGLARDHRRATVAASAVAAELPAVPAQGMTPREAFFAPKCSVPFGEAEGRIAAEQVMFYPPGIPILCPGDIIDAASLHYIRAMQSLGLKVVGPRDASLTELQVVGRGEQ</sequence>
<dbReference type="SUPFAM" id="SSF53383">
    <property type="entry name" value="PLP-dependent transferases"/>
    <property type="match status" value="1"/>
</dbReference>
<dbReference type="PROSITE" id="PS00703">
    <property type="entry name" value="OKR_DC_1"/>
    <property type="match status" value="1"/>
</dbReference>
<dbReference type="RefSeq" id="WP_005841043.1">
    <property type="nucleotide sequence ID" value="NZ_GG697141.2"/>
</dbReference>
<gene>
    <name evidence="7" type="ORF">MITSMUL_04407</name>
</gene>
<dbReference type="CDD" id="cd00615">
    <property type="entry name" value="Orn_deC_like"/>
    <property type="match status" value="1"/>
</dbReference>
<evidence type="ECO:0000256" key="2">
    <source>
        <dbReference type="ARBA" id="ARBA00010671"/>
    </source>
</evidence>
<dbReference type="Pfam" id="PF01276">
    <property type="entry name" value="OKR_DC_1"/>
    <property type="match status" value="1"/>
</dbReference>
<reference evidence="7" key="1">
    <citation type="submission" date="2009-09" db="EMBL/GenBank/DDBJ databases">
        <authorList>
            <person name="Weinstock G."/>
            <person name="Sodergren E."/>
            <person name="Clifton S."/>
            <person name="Fulton L."/>
            <person name="Fulton B."/>
            <person name="Courtney L."/>
            <person name="Fronick C."/>
            <person name="Harrison M."/>
            <person name="Strong C."/>
            <person name="Farmer C."/>
            <person name="Delahaunty K."/>
            <person name="Markovic C."/>
            <person name="Hall O."/>
            <person name="Minx P."/>
            <person name="Tomlinson C."/>
            <person name="Mitreva M."/>
            <person name="Nelson J."/>
            <person name="Hou S."/>
            <person name="Wollam A."/>
            <person name="Pepin K.H."/>
            <person name="Johnson M."/>
            <person name="Bhonagiri V."/>
            <person name="Nash W.E."/>
            <person name="Warren W."/>
            <person name="Chinwalla A."/>
            <person name="Mardis E.R."/>
            <person name="Wilson R.K."/>
        </authorList>
    </citation>
    <scope>NUCLEOTIDE SEQUENCE [LARGE SCALE GENOMIC DNA]</scope>
    <source>
        <strain evidence="7">DSM 20544</strain>
    </source>
</reference>
<protein>
    <submittedName>
        <fullName evidence="7">Orn/Lys/Arg decarboxylase, major domain protein</fullName>
    </submittedName>
</protein>
<feature type="domain" description="Orn/Lys/Arg decarboxylases family 1 pyridoxal-P attachment site" evidence="6">
    <location>
        <begin position="238"/>
        <end position="252"/>
    </location>
</feature>
<evidence type="ECO:0000313" key="7">
    <source>
        <dbReference type="EMBL" id="EEX68878.1"/>
    </source>
</evidence>
<dbReference type="InterPro" id="IPR052357">
    <property type="entry name" value="Orn_Lys_Arg_decarboxylase-I"/>
</dbReference>
<keyword evidence="4" id="KW-0663">Pyridoxal phosphate</keyword>
<evidence type="ECO:0000313" key="8">
    <source>
        <dbReference type="Proteomes" id="UP000003671"/>
    </source>
</evidence>
<organism evidence="7 8">
    <name type="scientific">Mitsuokella multacida DSM 20544</name>
    <dbReference type="NCBI Taxonomy" id="500635"/>
    <lineage>
        <taxon>Bacteria</taxon>
        <taxon>Bacillati</taxon>
        <taxon>Bacillota</taxon>
        <taxon>Negativicutes</taxon>
        <taxon>Selenomonadales</taxon>
        <taxon>Selenomonadaceae</taxon>
        <taxon>Mitsuokella</taxon>
    </lineage>
</organism>
<proteinExistence type="inferred from homology"/>
<dbReference type="PATRIC" id="fig|500635.8.peg.740"/>
<dbReference type="STRING" id="500635.MITSMUL_04407"/>
<comment type="similarity">
    <text evidence="2">Belongs to the Orn/Lys/Arg decarboxylase class-I family.</text>
</comment>
<dbReference type="AlphaFoldDB" id="C9KMH1"/>
<dbReference type="PANTHER" id="PTHR43277:SF4">
    <property type="entry name" value="ARGININE DECARBOXYLASE"/>
    <property type="match status" value="1"/>
</dbReference>
<name>C9KMH1_9FIRM</name>
<evidence type="ECO:0000256" key="4">
    <source>
        <dbReference type="ARBA" id="ARBA00022898"/>
    </source>
</evidence>
<dbReference type="eggNOG" id="COG1982">
    <property type="taxonomic scope" value="Bacteria"/>
</dbReference>
<dbReference type="Gene3D" id="3.90.100.10">
    <property type="entry name" value="Orn/Lys/Arg decarboxylase, C-terminal domain"/>
    <property type="match status" value="1"/>
</dbReference>
<keyword evidence="8" id="KW-1185">Reference proteome</keyword>
<accession>C9KMH1</accession>
<dbReference type="Gene3D" id="3.40.640.10">
    <property type="entry name" value="Type I PLP-dependent aspartate aminotransferase-like (Major domain)"/>
    <property type="match status" value="1"/>
</dbReference>
<evidence type="ECO:0000259" key="6">
    <source>
        <dbReference type="PROSITE" id="PS00703"/>
    </source>
</evidence>
<keyword evidence="3" id="KW-0210">Decarboxylase</keyword>
<dbReference type="InterPro" id="IPR008286">
    <property type="entry name" value="Prn/Lys/Arg_de-COase_C"/>
</dbReference>